<reference evidence="1 2" key="1">
    <citation type="journal article" date="2024" name="G3 (Bethesda)">
        <title>Genome assembly of Hibiscus sabdariffa L. provides insights into metabolisms of medicinal natural products.</title>
        <authorList>
            <person name="Kim T."/>
        </authorList>
    </citation>
    <scope>NUCLEOTIDE SEQUENCE [LARGE SCALE GENOMIC DNA]</scope>
    <source>
        <strain evidence="1">TK-2024</strain>
        <tissue evidence="1">Old leaves</tissue>
    </source>
</reference>
<sequence length="114" mass="13448">MVWLALIRSDRLNEFYSMPLREWLRTNLSKSTYFTKDGCDWDLLFGAIWWNLWFFRNSKAFDNHQADCESILERSRQMQMITVKAIGSPLHRSLHILVPRTRQSSKAPSPGSSR</sequence>
<organism evidence="1 2">
    <name type="scientific">Hibiscus sabdariffa</name>
    <name type="common">roselle</name>
    <dbReference type="NCBI Taxonomy" id="183260"/>
    <lineage>
        <taxon>Eukaryota</taxon>
        <taxon>Viridiplantae</taxon>
        <taxon>Streptophyta</taxon>
        <taxon>Embryophyta</taxon>
        <taxon>Tracheophyta</taxon>
        <taxon>Spermatophyta</taxon>
        <taxon>Magnoliopsida</taxon>
        <taxon>eudicotyledons</taxon>
        <taxon>Gunneridae</taxon>
        <taxon>Pentapetalae</taxon>
        <taxon>rosids</taxon>
        <taxon>malvids</taxon>
        <taxon>Malvales</taxon>
        <taxon>Malvaceae</taxon>
        <taxon>Malvoideae</taxon>
        <taxon>Hibiscus</taxon>
    </lineage>
</organism>
<accession>A0ABR1ZMC6</accession>
<proteinExistence type="predicted"/>
<dbReference type="Proteomes" id="UP001472677">
    <property type="component" value="Unassembled WGS sequence"/>
</dbReference>
<keyword evidence="2" id="KW-1185">Reference proteome</keyword>
<protein>
    <submittedName>
        <fullName evidence="1">Uncharacterized protein</fullName>
    </submittedName>
</protein>
<dbReference type="EMBL" id="JBBPBM010001820">
    <property type="protein sequence ID" value="KAK8481769.1"/>
    <property type="molecule type" value="Genomic_DNA"/>
</dbReference>
<comment type="caution">
    <text evidence="1">The sequence shown here is derived from an EMBL/GenBank/DDBJ whole genome shotgun (WGS) entry which is preliminary data.</text>
</comment>
<evidence type="ECO:0000313" key="2">
    <source>
        <dbReference type="Proteomes" id="UP001472677"/>
    </source>
</evidence>
<name>A0ABR1ZMC6_9ROSI</name>
<evidence type="ECO:0000313" key="1">
    <source>
        <dbReference type="EMBL" id="KAK8481769.1"/>
    </source>
</evidence>
<gene>
    <name evidence="1" type="ORF">V6N12_036936</name>
</gene>